<proteinExistence type="predicted"/>
<dbReference type="OrthoDB" id="7863036at2"/>
<keyword evidence="2" id="KW-1185">Reference proteome</keyword>
<gene>
    <name evidence="1" type="ORF">FDP22_17390</name>
</gene>
<dbReference type="EMBL" id="CP040818">
    <property type="protein sequence ID" value="QDL93401.1"/>
    <property type="molecule type" value="Genomic_DNA"/>
</dbReference>
<dbReference type="SUPFAM" id="SSF54427">
    <property type="entry name" value="NTF2-like"/>
    <property type="match status" value="1"/>
</dbReference>
<evidence type="ECO:0000313" key="1">
    <source>
        <dbReference type="EMBL" id="QDL93401.1"/>
    </source>
</evidence>
<evidence type="ECO:0008006" key="3">
    <source>
        <dbReference type="Google" id="ProtNLM"/>
    </source>
</evidence>
<name>A0A5B8FI69_9RHOB</name>
<organism evidence="1 2">
    <name type="scientific">Paroceanicella profunda</name>
    <dbReference type="NCBI Taxonomy" id="2579971"/>
    <lineage>
        <taxon>Bacteria</taxon>
        <taxon>Pseudomonadati</taxon>
        <taxon>Pseudomonadota</taxon>
        <taxon>Alphaproteobacteria</taxon>
        <taxon>Rhodobacterales</taxon>
        <taxon>Paracoccaceae</taxon>
        <taxon>Paroceanicella</taxon>
    </lineage>
</organism>
<dbReference type="AlphaFoldDB" id="A0A5B8FI69"/>
<evidence type="ECO:0000313" key="2">
    <source>
        <dbReference type="Proteomes" id="UP000305888"/>
    </source>
</evidence>
<dbReference type="InterPro" id="IPR032710">
    <property type="entry name" value="NTF2-like_dom_sf"/>
</dbReference>
<dbReference type="RefSeq" id="WP_138575963.1">
    <property type="nucleotide sequence ID" value="NZ_CP040818.1"/>
</dbReference>
<reference evidence="1 2" key="1">
    <citation type="submission" date="2019-06" db="EMBL/GenBank/DDBJ databases">
        <title>Genome sequence of Rhodobacteraceae bacterium D4M1.</title>
        <authorList>
            <person name="Cao J."/>
        </authorList>
    </citation>
    <scope>NUCLEOTIDE SEQUENCE [LARGE SCALE GENOMIC DNA]</scope>
    <source>
        <strain evidence="1 2">D4M1</strain>
    </source>
</reference>
<dbReference type="Gene3D" id="3.10.450.50">
    <property type="match status" value="1"/>
</dbReference>
<sequence length="146" mass="16432">MTEYQKWLDTISASYKDGDYDTYVECFELPFTVITNTANILVTEKDELRAGFDALCHMLRGEGITDSIRIASNVRNLGPNLMIGRYDTHLLRGANRVFDPLLSATTLRRSPDGQWRACSFTLDLGNAQWPFYTLMLPQTSATIVAA</sequence>
<accession>A0A5B8FI69</accession>
<protein>
    <recommendedName>
        <fullName evidence="3">DUF4440 domain-containing protein</fullName>
    </recommendedName>
</protein>
<dbReference type="KEGG" id="ppru:FDP22_17390"/>
<dbReference type="Proteomes" id="UP000305888">
    <property type="component" value="Chromosome"/>
</dbReference>